<reference evidence="6 7" key="1">
    <citation type="submission" date="2019-11" db="EMBL/GenBank/DDBJ databases">
        <title>Pedobacter sp. HMF7647 Genome sequencing and assembly.</title>
        <authorList>
            <person name="Kang H."/>
            <person name="Kim H."/>
            <person name="Joh K."/>
        </authorList>
    </citation>
    <scope>NUCLEOTIDE SEQUENCE [LARGE SCALE GENOMIC DNA]</scope>
    <source>
        <strain evidence="6 7">HMF7647</strain>
    </source>
</reference>
<feature type="binding site" evidence="4">
    <location>
        <position position="55"/>
    </location>
    <ligand>
        <name>substrate</name>
    </ligand>
</feature>
<dbReference type="InterPro" id="IPR024185">
    <property type="entry name" value="FTHF_cligase-like_sf"/>
</dbReference>
<dbReference type="PANTHER" id="PTHR23407">
    <property type="entry name" value="ATPASE INHIBITOR/5-FORMYLTETRAHYDROFOLATE CYCLO-LIGASE"/>
    <property type="match status" value="1"/>
</dbReference>
<dbReference type="GO" id="GO:0009396">
    <property type="term" value="P:folic acid-containing compound biosynthetic process"/>
    <property type="evidence" value="ECO:0007669"/>
    <property type="project" value="TreeGrafter"/>
</dbReference>
<dbReference type="GO" id="GO:0046872">
    <property type="term" value="F:metal ion binding"/>
    <property type="evidence" value="ECO:0007669"/>
    <property type="project" value="UniProtKB-KW"/>
</dbReference>
<dbReference type="Gene3D" id="3.40.50.10420">
    <property type="entry name" value="NagB/RpiA/CoA transferase-like"/>
    <property type="match status" value="1"/>
</dbReference>
<comment type="similarity">
    <text evidence="1 5">Belongs to the 5-formyltetrahydrofolate cyclo-ligase family.</text>
</comment>
<feature type="binding site" evidence="4">
    <location>
        <begin position="134"/>
        <end position="142"/>
    </location>
    <ligand>
        <name>ATP</name>
        <dbReference type="ChEBI" id="CHEBI:30616"/>
    </ligand>
</feature>
<dbReference type="Proteomes" id="UP000466586">
    <property type="component" value="Unassembled WGS sequence"/>
</dbReference>
<gene>
    <name evidence="6" type="ORF">GS399_02030</name>
</gene>
<dbReference type="PANTHER" id="PTHR23407:SF1">
    <property type="entry name" value="5-FORMYLTETRAHYDROFOLATE CYCLO-LIGASE"/>
    <property type="match status" value="1"/>
</dbReference>
<dbReference type="AlphaFoldDB" id="A0A7K1Y569"/>
<dbReference type="GO" id="GO:0035999">
    <property type="term" value="P:tetrahydrofolate interconversion"/>
    <property type="evidence" value="ECO:0007669"/>
    <property type="project" value="TreeGrafter"/>
</dbReference>
<evidence type="ECO:0000256" key="1">
    <source>
        <dbReference type="ARBA" id="ARBA00010638"/>
    </source>
</evidence>
<evidence type="ECO:0000313" key="6">
    <source>
        <dbReference type="EMBL" id="MXV49733.1"/>
    </source>
</evidence>
<dbReference type="InterPro" id="IPR037171">
    <property type="entry name" value="NagB/RpiA_transferase-like"/>
</dbReference>
<dbReference type="GO" id="GO:0005524">
    <property type="term" value="F:ATP binding"/>
    <property type="evidence" value="ECO:0007669"/>
    <property type="project" value="UniProtKB-KW"/>
</dbReference>
<proteinExistence type="inferred from homology"/>
<comment type="caution">
    <text evidence="6">The sequence shown here is derived from an EMBL/GenBank/DDBJ whole genome shotgun (WGS) entry which is preliminary data.</text>
</comment>
<evidence type="ECO:0000256" key="3">
    <source>
        <dbReference type="ARBA" id="ARBA00022840"/>
    </source>
</evidence>
<keyword evidence="6" id="KW-0436">Ligase</keyword>
<protein>
    <recommendedName>
        <fullName evidence="5">5-formyltetrahydrofolate cyclo-ligase</fullName>
        <ecNumber evidence="5">6.3.3.2</ecNumber>
    </recommendedName>
</protein>
<evidence type="ECO:0000256" key="5">
    <source>
        <dbReference type="RuleBase" id="RU361279"/>
    </source>
</evidence>
<dbReference type="SUPFAM" id="SSF100950">
    <property type="entry name" value="NagB/RpiA/CoA transferase-like"/>
    <property type="match status" value="1"/>
</dbReference>
<feature type="binding site" evidence="4">
    <location>
        <begin position="3"/>
        <end position="7"/>
    </location>
    <ligand>
        <name>ATP</name>
        <dbReference type="ChEBI" id="CHEBI:30616"/>
    </ligand>
</feature>
<dbReference type="InterPro" id="IPR002698">
    <property type="entry name" value="FTHF_cligase"/>
</dbReference>
<organism evidence="6 7">
    <name type="scientific">Hufsiella arboris</name>
    <dbReference type="NCBI Taxonomy" id="2695275"/>
    <lineage>
        <taxon>Bacteria</taxon>
        <taxon>Pseudomonadati</taxon>
        <taxon>Bacteroidota</taxon>
        <taxon>Sphingobacteriia</taxon>
        <taxon>Sphingobacteriales</taxon>
        <taxon>Sphingobacteriaceae</taxon>
        <taxon>Hufsiella</taxon>
    </lineage>
</organism>
<dbReference type="NCBIfam" id="TIGR02727">
    <property type="entry name" value="MTHFS_bact"/>
    <property type="match status" value="1"/>
</dbReference>
<name>A0A7K1Y569_9SPHI</name>
<keyword evidence="7" id="KW-1185">Reference proteome</keyword>
<keyword evidence="2 4" id="KW-0547">Nucleotide-binding</keyword>
<comment type="cofactor">
    <cofactor evidence="5">
        <name>Mg(2+)</name>
        <dbReference type="ChEBI" id="CHEBI:18420"/>
    </cofactor>
</comment>
<dbReference type="PIRSF" id="PIRSF006806">
    <property type="entry name" value="FTHF_cligase"/>
    <property type="match status" value="1"/>
</dbReference>
<evidence type="ECO:0000313" key="7">
    <source>
        <dbReference type="Proteomes" id="UP000466586"/>
    </source>
</evidence>
<accession>A0A7K1Y569</accession>
<keyword evidence="5" id="KW-0460">Magnesium</keyword>
<evidence type="ECO:0000256" key="4">
    <source>
        <dbReference type="PIRSR" id="PIRSR006806-1"/>
    </source>
</evidence>
<keyword evidence="5" id="KW-0479">Metal-binding</keyword>
<comment type="catalytic activity">
    <reaction evidence="5">
        <text>(6S)-5-formyl-5,6,7,8-tetrahydrofolate + ATP = (6R)-5,10-methenyltetrahydrofolate + ADP + phosphate</text>
        <dbReference type="Rhea" id="RHEA:10488"/>
        <dbReference type="ChEBI" id="CHEBI:30616"/>
        <dbReference type="ChEBI" id="CHEBI:43474"/>
        <dbReference type="ChEBI" id="CHEBI:57455"/>
        <dbReference type="ChEBI" id="CHEBI:57457"/>
        <dbReference type="ChEBI" id="CHEBI:456216"/>
        <dbReference type="EC" id="6.3.3.2"/>
    </reaction>
</comment>
<dbReference type="Pfam" id="PF01812">
    <property type="entry name" value="5-FTHF_cyc-lig"/>
    <property type="match status" value="1"/>
</dbReference>
<dbReference type="EC" id="6.3.3.2" evidence="5"/>
<dbReference type="RefSeq" id="WP_160842903.1">
    <property type="nucleotide sequence ID" value="NZ_WVHT01000001.1"/>
</dbReference>
<dbReference type="GO" id="GO:0030272">
    <property type="term" value="F:5-formyltetrahydrofolate cyclo-ligase activity"/>
    <property type="evidence" value="ECO:0007669"/>
    <property type="project" value="UniProtKB-EC"/>
</dbReference>
<keyword evidence="3 4" id="KW-0067">ATP-binding</keyword>
<evidence type="ECO:0000256" key="2">
    <source>
        <dbReference type="ARBA" id="ARBA00022741"/>
    </source>
</evidence>
<dbReference type="EMBL" id="WVHT01000001">
    <property type="protein sequence ID" value="MXV49733.1"/>
    <property type="molecule type" value="Genomic_DNA"/>
</dbReference>
<sequence>MNKAELRKSYLEKRRALSEMERGALSVQILANFKTLDFTVIRYFHTYYPMIGRSEFDTLILTDWLKKSYPEVILVLPQSNLETGTMQHVVWNSETRLAMNSWGITEPENGRVVDPVKIDAVLIPLLAYDKKGNRVGYGKGFYDRFLIECRTGVLKIGVSFFGSEDEIQDADDHDIPLDLCITPYEIRKF</sequence>